<sequence>MTAFPSKPHATTSTLPAVACDYLVHEPATVGETYVRTGDVVSLVDGPHVAVAAVALSAAAQRRDFGRLILEQTSDGPGLARRPGARMGIVSAAEALPLRPALGGPNGPSSRA</sequence>
<organism evidence="1 2">
    <name type="scientific">Klenkia marina</name>
    <dbReference type="NCBI Taxonomy" id="1960309"/>
    <lineage>
        <taxon>Bacteria</taxon>
        <taxon>Bacillati</taxon>
        <taxon>Actinomycetota</taxon>
        <taxon>Actinomycetes</taxon>
        <taxon>Geodermatophilales</taxon>
        <taxon>Geodermatophilaceae</taxon>
        <taxon>Klenkia</taxon>
    </lineage>
</organism>
<gene>
    <name evidence="1" type="ORF">SAMN03159343_2073</name>
</gene>
<keyword evidence="2" id="KW-1185">Reference proteome</keyword>
<proteinExistence type="predicted"/>
<dbReference type="AlphaFoldDB" id="A0A1G4Y5Y9"/>
<dbReference type="RefSeq" id="WP_092803490.1">
    <property type="nucleotide sequence ID" value="NZ_FMUH01000003.1"/>
</dbReference>
<accession>A0A1G4Y5Y9</accession>
<evidence type="ECO:0000313" key="1">
    <source>
        <dbReference type="EMBL" id="SCX48951.1"/>
    </source>
</evidence>
<dbReference type="EMBL" id="FMUH01000003">
    <property type="protein sequence ID" value="SCX48951.1"/>
    <property type="molecule type" value="Genomic_DNA"/>
</dbReference>
<dbReference type="Proteomes" id="UP000198981">
    <property type="component" value="Unassembled WGS sequence"/>
</dbReference>
<evidence type="ECO:0000313" key="2">
    <source>
        <dbReference type="Proteomes" id="UP000198981"/>
    </source>
</evidence>
<name>A0A1G4Y5Y9_9ACTN</name>
<protein>
    <submittedName>
        <fullName evidence="1">Uncharacterized protein</fullName>
    </submittedName>
</protein>
<reference evidence="2" key="1">
    <citation type="submission" date="2016-10" db="EMBL/GenBank/DDBJ databases">
        <authorList>
            <person name="Varghese N."/>
            <person name="Submissions S."/>
        </authorList>
    </citation>
    <scope>NUCLEOTIDE SEQUENCE [LARGE SCALE GENOMIC DNA]</scope>
    <source>
        <strain evidence="2">DSM 45722</strain>
    </source>
</reference>
<dbReference type="STRING" id="1960309.SAMN03159343_2073"/>